<dbReference type="GO" id="GO:0015934">
    <property type="term" value="C:large ribosomal subunit"/>
    <property type="evidence" value="ECO:0007669"/>
    <property type="project" value="InterPro"/>
</dbReference>
<evidence type="ECO:0000256" key="7">
    <source>
        <dbReference type="HAMAP-Rule" id="MF_01320"/>
    </source>
</evidence>
<evidence type="ECO:0000256" key="4">
    <source>
        <dbReference type="ARBA" id="ARBA00022980"/>
    </source>
</evidence>
<evidence type="ECO:0000256" key="5">
    <source>
        <dbReference type="ARBA" id="ARBA00023274"/>
    </source>
</evidence>
<dbReference type="AlphaFoldDB" id="A0A0F0M1K1"/>
<dbReference type="Gene3D" id="2.30.30.30">
    <property type="match status" value="1"/>
</dbReference>
<gene>
    <name evidence="7 11" type="primary">rplB</name>
    <name evidence="11" type="ORF">RR49_00830</name>
</gene>
<keyword evidence="5 7" id="KW-0687">Ribonucleoprotein</keyword>
<dbReference type="RefSeq" id="WP_045246806.1">
    <property type="nucleotide sequence ID" value="NZ_DAIQHQ010000013.1"/>
</dbReference>
<dbReference type="PIRSF" id="PIRSF002158">
    <property type="entry name" value="Ribosomal_L2"/>
    <property type="match status" value="1"/>
</dbReference>
<dbReference type="GO" id="GO:0003735">
    <property type="term" value="F:structural constituent of ribosome"/>
    <property type="evidence" value="ECO:0007669"/>
    <property type="project" value="InterPro"/>
</dbReference>
<evidence type="ECO:0000313" key="12">
    <source>
        <dbReference type="Proteomes" id="UP000033451"/>
    </source>
</evidence>
<keyword evidence="3 7" id="KW-0694">RNA-binding</keyword>
<dbReference type="NCBIfam" id="TIGR01171">
    <property type="entry name" value="rplB_bact"/>
    <property type="match status" value="1"/>
</dbReference>
<evidence type="ECO:0000256" key="1">
    <source>
        <dbReference type="ARBA" id="ARBA00005636"/>
    </source>
</evidence>
<evidence type="ECO:0000256" key="8">
    <source>
        <dbReference type="SAM" id="MobiDB-lite"/>
    </source>
</evidence>
<keyword evidence="2 7" id="KW-0699">rRNA-binding</keyword>
<feature type="region of interest" description="Disordered" evidence="8">
    <location>
        <begin position="225"/>
        <end position="279"/>
    </location>
</feature>
<comment type="caution">
    <text evidence="11">The sequence shown here is derived from an EMBL/GenBank/DDBJ whole genome shotgun (WGS) entry which is preliminary data.</text>
</comment>
<dbReference type="Proteomes" id="UP000033451">
    <property type="component" value="Unassembled WGS sequence"/>
</dbReference>
<evidence type="ECO:0000259" key="10">
    <source>
        <dbReference type="SMART" id="SM01383"/>
    </source>
</evidence>
<dbReference type="PANTHER" id="PTHR13691">
    <property type="entry name" value="RIBOSOMAL PROTEIN L2"/>
    <property type="match status" value="1"/>
</dbReference>
<evidence type="ECO:0000313" key="11">
    <source>
        <dbReference type="EMBL" id="KJL38199.1"/>
    </source>
</evidence>
<sequence length="279" mass="30471">MAIRKYKPTTPGRRGSSVADFAEITRSTPEKSLLRPLAKTGGRNNQGRITTRHIGGGHKRQYRVIDFRRNDKDGINAKVAHIEYDPNRTARIALLHYVDGEKRYILAPNKLQQGDVIESGPAADIKPGNNLPLRNIPTGTVVHAIELRPGGGAKLARSAGAGVRLVAKDGPYAQLRLPSGEIRNVDARCRATIGEVGNAEQSNINWGKAGRKRWLGVRPTVRGVAMNPVDHPHGGGEGKTSGGRHPVTPWGQAEGRTRHANKESDKYIVRRRTAGKKRK</sequence>
<dbReference type="SUPFAM" id="SSF50249">
    <property type="entry name" value="Nucleic acid-binding proteins"/>
    <property type="match status" value="1"/>
</dbReference>
<dbReference type="FunFam" id="4.10.950.10:FF:000001">
    <property type="entry name" value="50S ribosomal protein L2"/>
    <property type="match status" value="1"/>
</dbReference>
<dbReference type="SUPFAM" id="SSF50104">
    <property type="entry name" value="Translation proteins SH3-like domain"/>
    <property type="match status" value="1"/>
</dbReference>
<dbReference type="InterPro" id="IPR014726">
    <property type="entry name" value="Ribosomal_uL2_dom3"/>
</dbReference>
<feature type="compositionally biased region" description="Basic residues" evidence="8">
    <location>
        <begin position="269"/>
        <end position="279"/>
    </location>
</feature>
<keyword evidence="4 7" id="KW-0689">Ribosomal protein</keyword>
<evidence type="ECO:0000259" key="9">
    <source>
        <dbReference type="SMART" id="SM01382"/>
    </source>
</evidence>
<dbReference type="InterPro" id="IPR005880">
    <property type="entry name" value="Ribosomal_uL2_bac/org-type"/>
</dbReference>
<evidence type="ECO:0000256" key="2">
    <source>
        <dbReference type="ARBA" id="ARBA00022730"/>
    </source>
</evidence>
<comment type="similarity">
    <text evidence="1 7">Belongs to the universal ribosomal protein uL2 family.</text>
</comment>
<proteinExistence type="inferred from homology"/>
<dbReference type="InterPro" id="IPR022669">
    <property type="entry name" value="Ribosomal_uL2_C"/>
</dbReference>
<dbReference type="InterPro" id="IPR008991">
    <property type="entry name" value="Translation_prot_SH3-like_sf"/>
</dbReference>
<dbReference type="Pfam" id="PF00181">
    <property type="entry name" value="Ribosomal_L2_N"/>
    <property type="match status" value="1"/>
</dbReference>
<evidence type="ECO:0000256" key="3">
    <source>
        <dbReference type="ARBA" id="ARBA00022884"/>
    </source>
</evidence>
<feature type="domain" description="Large ribosomal subunit protein uL2 C-terminal" evidence="9">
    <location>
        <begin position="125"/>
        <end position="253"/>
    </location>
</feature>
<reference evidence="11 12" key="1">
    <citation type="submission" date="2015-02" db="EMBL/GenBank/DDBJ databases">
        <title>Draft genome sequences of ten Microbacterium spp. with emphasis on heavy metal contaminated environments.</title>
        <authorList>
            <person name="Corretto E."/>
        </authorList>
    </citation>
    <scope>NUCLEOTIDE SEQUENCE [LARGE SCALE GENOMIC DNA]</scope>
    <source>
        <strain evidence="11 12">DSM 18659</strain>
    </source>
</reference>
<dbReference type="EMBL" id="JYIY01000064">
    <property type="protein sequence ID" value="KJL38199.1"/>
    <property type="molecule type" value="Genomic_DNA"/>
</dbReference>
<dbReference type="Pfam" id="PF03947">
    <property type="entry name" value="Ribosomal_L2_C"/>
    <property type="match status" value="1"/>
</dbReference>
<dbReference type="InterPro" id="IPR012340">
    <property type="entry name" value="NA-bd_OB-fold"/>
</dbReference>
<keyword evidence="12" id="KW-1185">Reference proteome</keyword>
<dbReference type="InterPro" id="IPR022666">
    <property type="entry name" value="Ribosomal_uL2_RNA-bd_dom"/>
</dbReference>
<dbReference type="SMART" id="SM01382">
    <property type="entry name" value="Ribosomal_L2_C"/>
    <property type="match status" value="1"/>
</dbReference>
<dbReference type="HAMAP" id="MF_01320_B">
    <property type="entry name" value="Ribosomal_uL2_B"/>
    <property type="match status" value="1"/>
</dbReference>
<organism evidence="11 12">
    <name type="scientific">Microbacterium ginsengisoli</name>
    <dbReference type="NCBI Taxonomy" id="400772"/>
    <lineage>
        <taxon>Bacteria</taxon>
        <taxon>Bacillati</taxon>
        <taxon>Actinomycetota</taxon>
        <taxon>Actinomycetes</taxon>
        <taxon>Micrococcales</taxon>
        <taxon>Microbacteriaceae</taxon>
        <taxon>Microbacterium</taxon>
    </lineage>
</organism>
<feature type="compositionally biased region" description="Basic and acidic residues" evidence="8">
    <location>
        <begin position="255"/>
        <end position="268"/>
    </location>
</feature>
<dbReference type="FunFam" id="2.30.30.30:FF:000001">
    <property type="entry name" value="50S ribosomal protein L2"/>
    <property type="match status" value="1"/>
</dbReference>
<dbReference type="STRING" id="400772.RR49_00830"/>
<protein>
    <recommendedName>
        <fullName evidence="6 7">Large ribosomal subunit protein uL2</fullName>
    </recommendedName>
</protein>
<dbReference type="Gene3D" id="2.40.50.140">
    <property type="entry name" value="Nucleic acid-binding proteins"/>
    <property type="match status" value="1"/>
</dbReference>
<dbReference type="PANTHER" id="PTHR13691:SF5">
    <property type="entry name" value="LARGE RIBOSOMAL SUBUNIT PROTEIN UL2M"/>
    <property type="match status" value="1"/>
</dbReference>
<dbReference type="PATRIC" id="fig|400772.4.peg.859"/>
<dbReference type="InterPro" id="IPR002171">
    <property type="entry name" value="Ribosomal_uL2"/>
</dbReference>
<evidence type="ECO:0000256" key="6">
    <source>
        <dbReference type="ARBA" id="ARBA00035242"/>
    </source>
</evidence>
<dbReference type="Gene3D" id="4.10.950.10">
    <property type="entry name" value="Ribosomal protein L2, domain 3"/>
    <property type="match status" value="1"/>
</dbReference>
<feature type="domain" description="Large ribosomal subunit protein uL2 RNA-binding" evidence="10">
    <location>
        <begin position="42"/>
        <end position="119"/>
    </location>
</feature>
<dbReference type="InterPro" id="IPR022671">
    <property type="entry name" value="Ribosomal_uL2_CS"/>
</dbReference>
<dbReference type="FunFam" id="2.40.50.140:FF:000003">
    <property type="entry name" value="50S ribosomal protein L2"/>
    <property type="match status" value="1"/>
</dbReference>
<dbReference type="GO" id="GO:0002181">
    <property type="term" value="P:cytoplasmic translation"/>
    <property type="evidence" value="ECO:0007669"/>
    <property type="project" value="TreeGrafter"/>
</dbReference>
<accession>A0A0F0M1K1</accession>
<dbReference type="GO" id="GO:0019843">
    <property type="term" value="F:rRNA binding"/>
    <property type="evidence" value="ECO:0007669"/>
    <property type="project" value="UniProtKB-UniRule"/>
</dbReference>
<comment type="subunit">
    <text evidence="7">Part of the 50S ribosomal subunit. Forms a bridge to the 30S subunit in the 70S ribosome.</text>
</comment>
<name>A0A0F0M1K1_9MICO</name>
<comment type="function">
    <text evidence="7">One of the primary rRNA binding proteins. Required for association of the 30S and 50S subunits to form the 70S ribosome, for tRNA binding and peptide bond formation. It has been suggested to have peptidyltransferase activity; this is somewhat controversial. Makes several contacts with the 16S rRNA in the 70S ribosome.</text>
</comment>
<dbReference type="PROSITE" id="PS00467">
    <property type="entry name" value="RIBOSOMAL_L2"/>
    <property type="match status" value="1"/>
</dbReference>
<dbReference type="GO" id="GO:0016740">
    <property type="term" value="F:transferase activity"/>
    <property type="evidence" value="ECO:0007669"/>
    <property type="project" value="InterPro"/>
</dbReference>
<dbReference type="OrthoDB" id="9778722at2"/>
<dbReference type="InterPro" id="IPR014722">
    <property type="entry name" value="Rib_uL2_dom2"/>
</dbReference>
<dbReference type="SMART" id="SM01383">
    <property type="entry name" value="Ribosomal_L2"/>
    <property type="match status" value="1"/>
</dbReference>